<dbReference type="GO" id="GO:0043565">
    <property type="term" value="F:sequence-specific DNA binding"/>
    <property type="evidence" value="ECO:0007669"/>
    <property type="project" value="InterPro"/>
</dbReference>
<dbReference type="PROSITE" id="PS01124">
    <property type="entry name" value="HTH_ARAC_FAMILY_2"/>
    <property type="match status" value="1"/>
</dbReference>
<evidence type="ECO:0000313" key="6">
    <source>
        <dbReference type="Proteomes" id="UP000582974"/>
    </source>
</evidence>
<evidence type="ECO:0000256" key="1">
    <source>
        <dbReference type="ARBA" id="ARBA00023015"/>
    </source>
</evidence>
<dbReference type="AlphaFoldDB" id="A0A837ZU07"/>
<dbReference type="Pfam" id="PF12833">
    <property type="entry name" value="HTH_18"/>
    <property type="match status" value="1"/>
</dbReference>
<evidence type="ECO:0000256" key="3">
    <source>
        <dbReference type="ARBA" id="ARBA00023163"/>
    </source>
</evidence>
<protein>
    <submittedName>
        <fullName evidence="5">AraC family transcriptional regulator</fullName>
    </submittedName>
</protein>
<keyword evidence="6" id="KW-1185">Reference proteome</keyword>
<dbReference type="InterPro" id="IPR018060">
    <property type="entry name" value="HTH_AraC"/>
</dbReference>
<dbReference type="InterPro" id="IPR050204">
    <property type="entry name" value="AraC_XylS_family_regulators"/>
</dbReference>
<dbReference type="InterPro" id="IPR009057">
    <property type="entry name" value="Homeodomain-like_sf"/>
</dbReference>
<evidence type="ECO:0000259" key="4">
    <source>
        <dbReference type="PROSITE" id="PS01124"/>
    </source>
</evidence>
<feature type="domain" description="HTH araC/xylS-type" evidence="4">
    <location>
        <begin position="212"/>
        <end position="310"/>
    </location>
</feature>
<reference evidence="5 6" key="1">
    <citation type="submission" date="2020-07" db="EMBL/GenBank/DDBJ databases">
        <title>Genome of Haloechinothrix sp.</title>
        <authorList>
            <person name="Tang S.-K."/>
            <person name="Yang L."/>
            <person name="Zhu W.-Y."/>
        </authorList>
    </citation>
    <scope>NUCLEOTIDE SEQUENCE [LARGE SCALE GENOMIC DNA]</scope>
    <source>
        <strain evidence="5 6">YIM 98757</strain>
    </source>
</reference>
<dbReference type="PANTHER" id="PTHR46796:SF13">
    <property type="entry name" value="HTH-TYPE TRANSCRIPTIONAL ACTIVATOR RHAS"/>
    <property type="match status" value="1"/>
</dbReference>
<keyword evidence="2" id="KW-0238">DNA-binding</keyword>
<dbReference type="EMBL" id="JACCKD010000001">
    <property type="protein sequence ID" value="MBA0124066.1"/>
    <property type="molecule type" value="Genomic_DNA"/>
</dbReference>
<dbReference type="Gene3D" id="1.10.10.60">
    <property type="entry name" value="Homeodomain-like"/>
    <property type="match status" value="2"/>
</dbReference>
<keyword evidence="3" id="KW-0804">Transcription</keyword>
<accession>A0A837ZU07</accession>
<keyword evidence="1" id="KW-0805">Transcription regulation</keyword>
<comment type="caution">
    <text evidence="5">The sequence shown here is derived from an EMBL/GenBank/DDBJ whole genome shotgun (WGS) entry which is preliminary data.</text>
</comment>
<organism evidence="5 6">
    <name type="scientific">Haloechinothrix aidingensis</name>
    <dbReference type="NCBI Taxonomy" id="2752311"/>
    <lineage>
        <taxon>Bacteria</taxon>
        <taxon>Bacillati</taxon>
        <taxon>Actinomycetota</taxon>
        <taxon>Actinomycetes</taxon>
        <taxon>Pseudonocardiales</taxon>
        <taxon>Pseudonocardiaceae</taxon>
        <taxon>Haloechinothrix</taxon>
    </lineage>
</organism>
<dbReference type="Proteomes" id="UP000582974">
    <property type="component" value="Unassembled WGS sequence"/>
</dbReference>
<dbReference type="SUPFAM" id="SSF46689">
    <property type="entry name" value="Homeodomain-like"/>
    <property type="match status" value="2"/>
</dbReference>
<dbReference type="InterPro" id="IPR032783">
    <property type="entry name" value="AraC_lig"/>
</dbReference>
<sequence length="315" mass="34224">MDVLAGLLDGPRARGAFLLRSVLDPPWALRVQDRAPLTLVALVRGWAWILPERDEAVRLDAGDVAVVRGPDPYTIADDPATAPTVVIHPGQLCTSASDGRSLREEWDLGVRTWGTGRDGATTMLTGTYERAGEISRSLLAALPPVLAMRRADWDSPLVTLLAHEIVTDTVGQRAVLDRLLDALLIAVLRTWLAGQEESAPGWYRAQRDPAVRKALQLVHSAPEHPWTVAGLATECGVSRTVLARRFTELVGQPPMSYLTSWRLTLAADLLCRPGSTVAGVARRVGYGTAFALSAAFKRERGISPREYRALADRSS</sequence>
<dbReference type="GO" id="GO:0003700">
    <property type="term" value="F:DNA-binding transcription factor activity"/>
    <property type="evidence" value="ECO:0007669"/>
    <property type="project" value="InterPro"/>
</dbReference>
<dbReference type="Pfam" id="PF12852">
    <property type="entry name" value="Cupin_6"/>
    <property type="match status" value="1"/>
</dbReference>
<dbReference type="InterPro" id="IPR018062">
    <property type="entry name" value="HTH_AraC-typ_CS"/>
</dbReference>
<dbReference type="RefSeq" id="WP_180890978.1">
    <property type="nucleotide sequence ID" value="NZ_JACCKD010000001.1"/>
</dbReference>
<gene>
    <name evidence="5" type="ORF">H0B56_00745</name>
</gene>
<name>A0A837ZU07_9PSEU</name>
<evidence type="ECO:0000256" key="2">
    <source>
        <dbReference type="ARBA" id="ARBA00023125"/>
    </source>
</evidence>
<dbReference type="SMART" id="SM00342">
    <property type="entry name" value="HTH_ARAC"/>
    <property type="match status" value="1"/>
</dbReference>
<dbReference type="PROSITE" id="PS00041">
    <property type="entry name" value="HTH_ARAC_FAMILY_1"/>
    <property type="match status" value="2"/>
</dbReference>
<dbReference type="PANTHER" id="PTHR46796">
    <property type="entry name" value="HTH-TYPE TRANSCRIPTIONAL ACTIVATOR RHAS-RELATED"/>
    <property type="match status" value="1"/>
</dbReference>
<evidence type="ECO:0000313" key="5">
    <source>
        <dbReference type="EMBL" id="MBA0124066.1"/>
    </source>
</evidence>
<proteinExistence type="predicted"/>